<proteinExistence type="predicted"/>
<organism evidence="2 3">
    <name type="scientific">Blastochloris tepida</name>
    <dbReference type="NCBI Taxonomy" id="2233851"/>
    <lineage>
        <taxon>Bacteria</taxon>
        <taxon>Pseudomonadati</taxon>
        <taxon>Pseudomonadota</taxon>
        <taxon>Alphaproteobacteria</taxon>
        <taxon>Hyphomicrobiales</taxon>
        <taxon>Blastochloridaceae</taxon>
        <taxon>Blastochloris</taxon>
    </lineage>
</organism>
<evidence type="ECO:0000313" key="3">
    <source>
        <dbReference type="Proteomes" id="UP000266934"/>
    </source>
</evidence>
<accession>A0A348G5Q5</accession>
<dbReference type="Proteomes" id="UP000266934">
    <property type="component" value="Chromosome"/>
</dbReference>
<feature type="signal peptide" evidence="1">
    <location>
        <begin position="1"/>
        <end position="20"/>
    </location>
</feature>
<keyword evidence="1" id="KW-0732">Signal</keyword>
<dbReference type="KEGG" id="blag:BLTE_35730"/>
<gene>
    <name evidence="2" type="ORF">BLTE_35730</name>
</gene>
<feature type="chain" id="PRO_5017047498" evidence="1">
    <location>
        <begin position="21"/>
        <end position="145"/>
    </location>
</feature>
<dbReference type="RefSeq" id="WP_174769551.1">
    <property type="nucleotide sequence ID" value="NZ_AP018907.1"/>
</dbReference>
<evidence type="ECO:0000313" key="2">
    <source>
        <dbReference type="EMBL" id="BBF94888.1"/>
    </source>
</evidence>
<reference evidence="2 3" key="1">
    <citation type="submission" date="2018-08" db="EMBL/GenBank/DDBJ databases">
        <title>Complete genome sequencing of Blastochloris tepida GI.</title>
        <authorList>
            <person name="Tsukatani Y."/>
            <person name="Mori H."/>
        </authorList>
    </citation>
    <scope>NUCLEOTIDE SEQUENCE [LARGE SCALE GENOMIC DNA]</scope>
    <source>
        <strain evidence="2 3">GI</strain>
    </source>
</reference>
<name>A0A348G5Q5_9HYPH</name>
<protein>
    <submittedName>
        <fullName evidence="2">Uncharacterized protein</fullName>
    </submittedName>
</protein>
<dbReference type="EMBL" id="AP018907">
    <property type="protein sequence ID" value="BBF94888.1"/>
    <property type="molecule type" value="Genomic_DNA"/>
</dbReference>
<evidence type="ECO:0000256" key="1">
    <source>
        <dbReference type="SAM" id="SignalP"/>
    </source>
</evidence>
<dbReference type="AlphaFoldDB" id="A0A348G5Q5"/>
<keyword evidence="3" id="KW-1185">Reference proteome</keyword>
<sequence>MSLRTAIAAALVIAATPALAENLNAQQAREFVVGRHFAFVCFDGTAGQGRVQGDGSVSGRIRLQGNAPERYVTLPRDTLRVRGDAVCASVKGLAFEPCFDVIKTSARTFRGTLAGVPGLWCDFTRGGRPGFASAPRRTALNQASN</sequence>